<dbReference type="AlphaFoldDB" id="A0A6A4WCA9"/>
<sequence>MSNARWRPSTSAANVPQSAQDTSGAAQLQSMLERLKQRPSLLATQASYSNNLPKATSDLHEHCSQSLGYDVGANQHCSARCHSSTGVTRWLPGAAPGGSGRQNSATPHSAERRRSRYSDVSEPTDRPVLTDHCDPRRDHRPDATPPSDEAGRKADKPEARTNAATNKDDVGERGSDANSYQVDLGDQSAEQTASRGDTTARRGDGGGRRVGAAPAAGRRGRQLAPAATSQSALSSSADSTAATSTSTALTPDTGTQTSLTAGSPVRQTPRPAAGPPAGSAARQFQARPRRESVPEQPPKQTALERAVDGGNLKSKSGTIPPIVRKTLMDFDRVQKLKYAAETAMREKKVFMIHGGYPSIRLALKRRGWVEKKYLINRNESEDDIDVSRWPIDTDSTVTSIGLADVLSLKGSKNSMILTRLLKDHQPNLIWSAKREVIDYVNLERDQLVNHFPRAPFNTKVGLCALAQSLHWYSESMSADSFIPRAFRIGMAEEKQEFVEDFRLTACASLLVWFKERYELHGAAGVEDADGEVPYSVIPTALQQCQAYIATRQHEDIEPSAFNRALWPHQWDNFLTNVYKVVHRSKKLEKHRDENSTIVKVFYNRITQLLTELVKYRPQTLLDGWLNIWIVKPGSSSRGRGIILLRQLEDILALVDSATQREGKYVVQKYIERPMLIYNTKFDIRQWFLVTDWNPLTVWMYKQSYLRFCSQQFTLGDLKEAVHLCNNAIQARYRNGERHAALPTENMWDSSTFQQFLKSREAGHAWDQIIYPAMKSAIISLCLASQTELEPRKGCFELFGADFLLTEDYHPWLIEVNSSPAMGASTSVTAWLCAMCLEDVIRVIVDRRRDSHADVGEFECILQQPPVSSPRYLGIDLSVHGHRVKPSPGATPAAPAAPPAAASDSEPPPAPRKYGAVLELSGDSVPPAPLLSQLSPRGFGRWRRATRGAQAVHDSQLCRLHAVQRRLHGRSSSHCELCLQRRQAERQRSPPPARCALLMRQSEDEFRAELSVSRLLTPRRSSQHRELEVLRRQLTSACCPGAPAASGPRVRTPRSARSTRSSRPRPAAAGDTVFERLYADGRRKSRPPPLAPDTPLTIPKIKVFCAKD</sequence>
<protein>
    <submittedName>
        <fullName evidence="8">Protein monoglycylase TTLL8</fullName>
    </submittedName>
</protein>
<comment type="caution">
    <text evidence="8">The sequence shown here is derived from an EMBL/GenBank/DDBJ whole genome shotgun (WGS) entry which is preliminary data.</text>
</comment>
<feature type="compositionally biased region" description="Basic and acidic residues" evidence="7">
    <location>
        <begin position="149"/>
        <end position="159"/>
    </location>
</feature>
<evidence type="ECO:0000256" key="3">
    <source>
        <dbReference type="ARBA" id="ARBA00022598"/>
    </source>
</evidence>
<dbReference type="GO" id="GO:0003341">
    <property type="term" value="P:cilium movement"/>
    <property type="evidence" value="ECO:0007669"/>
    <property type="project" value="TreeGrafter"/>
</dbReference>
<feature type="region of interest" description="Disordered" evidence="7">
    <location>
        <begin position="883"/>
        <end position="914"/>
    </location>
</feature>
<name>A0A6A4WCA9_AMPAM</name>
<evidence type="ECO:0000313" key="8">
    <source>
        <dbReference type="EMBL" id="KAF0305367.1"/>
    </source>
</evidence>
<evidence type="ECO:0000256" key="5">
    <source>
        <dbReference type="ARBA" id="ARBA00022840"/>
    </source>
</evidence>
<evidence type="ECO:0000313" key="9">
    <source>
        <dbReference type="Proteomes" id="UP000440578"/>
    </source>
</evidence>
<dbReference type="Pfam" id="PF03133">
    <property type="entry name" value="TTL"/>
    <property type="match status" value="1"/>
</dbReference>
<feature type="compositionally biased region" description="Basic and acidic residues" evidence="7">
    <location>
        <begin position="198"/>
        <end position="207"/>
    </location>
</feature>
<evidence type="ECO:0000256" key="2">
    <source>
        <dbReference type="ARBA" id="ARBA00022490"/>
    </source>
</evidence>
<evidence type="ECO:0000256" key="1">
    <source>
        <dbReference type="ARBA" id="ARBA00004245"/>
    </source>
</evidence>
<feature type="region of interest" description="Disordered" evidence="7">
    <location>
        <begin position="1039"/>
        <end position="1072"/>
    </location>
</feature>
<dbReference type="InterPro" id="IPR051437">
    <property type="entry name" value="TTLL_monoglycylase"/>
</dbReference>
<evidence type="ECO:0000256" key="4">
    <source>
        <dbReference type="ARBA" id="ARBA00022741"/>
    </source>
</evidence>
<dbReference type="GO" id="GO:0005930">
    <property type="term" value="C:axoneme"/>
    <property type="evidence" value="ECO:0007669"/>
    <property type="project" value="TreeGrafter"/>
</dbReference>
<dbReference type="InterPro" id="IPR004344">
    <property type="entry name" value="TTL/TTLL_fam"/>
</dbReference>
<organism evidence="8 9">
    <name type="scientific">Amphibalanus amphitrite</name>
    <name type="common">Striped barnacle</name>
    <name type="synonym">Balanus amphitrite</name>
    <dbReference type="NCBI Taxonomy" id="1232801"/>
    <lineage>
        <taxon>Eukaryota</taxon>
        <taxon>Metazoa</taxon>
        <taxon>Ecdysozoa</taxon>
        <taxon>Arthropoda</taxon>
        <taxon>Crustacea</taxon>
        <taxon>Multicrustacea</taxon>
        <taxon>Cirripedia</taxon>
        <taxon>Thoracica</taxon>
        <taxon>Thoracicalcarea</taxon>
        <taxon>Balanomorpha</taxon>
        <taxon>Balanoidea</taxon>
        <taxon>Balanidae</taxon>
        <taxon>Amphibalaninae</taxon>
        <taxon>Amphibalanus</taxon>
    </lineage>
</organism>
<dbReference type="Gene3D" id="3.30.470.20">
    <property type="entry name" value="ATP-grasp fold, B domain"/>
    <property type="match status" value="1"/>
</dbReference>
<proteinExistence type="predicted"/>
<keyword evidence="3" id="KW-0436">Ligase</keyword>
<keyword evidence="9" id="KW-1185">Reference proteome</keyword>
<dbReference type="SUPFAM" id="SSF56059">
    <property type="entry name" value="Glutathione synthetase ATP-binding domain-like"/>
    <property type="match status" value="1"/>
</dbReference>
<evidence type="ECO:0000256" key="6">
    <source>
        <dbReference type="ARBA" id="ARBA00023212"/>
    </source>
</evidence>
<keyword evidence="5" id="KW-0067">ATP-binding</keyword>
<feature type="compositionally biased region" description="Low complexity" evidence="7">
    <location>
        <begin position="269"/>
        <end position="282"/>
    </location>
</feature>
<dbReference type="FunFam" id="3.30.470.20:FF:000032">
    <property type="entry name" value="tubulin monoglycylase TTLL3 isoform X2"/>
    <property type="match status" value="1"/>
</dbReference>
<dbReference type="Proteomes" id="UP000440578">
    <property type="component" value="Unassembled WGS sequence"/>
</dbReference>
<gene>
    <name evidence="8" type="primary">Ttll8_0</name>
    <name evidence="8" type="ORF">FJT64_022974</name>
</gene>
<feature type="compositionally biased region" description="Basic and acidic residues" evidence="7">
    <location>
        <begin position="166"/>
        <end position="175"/>
    </location>
</feature>
<feature type="compositionally biased region" description="Low complexity" evidence="7">
    <location>
        <begin position="1039"/>
        <end position="1068"/>
    </location>
</feature>
<dbReference type="EMBL" id="VIIS01000754">
    <property type="protein sequence ID" value="KAF0305367.1"/>
    <property type="molecule type" value="Genomic_DNA"/>
</dbReference>
<feature type="compositionally biased region" description="Low complexity" evidence="7">
    <location>
        <begin position="210"/>
        <end position="253"/>
    </location>
</feature>
<keyword evidence="2" id="KW-0963">Cytoplasm</keyword>
<dbReference type="GO" id="GO:0060271">
    <property type="term" value="P:cilium assembly"/>
    <property type="evidence" value="ECO:0007669"/>
    <property type="project" value="TreeGrafter"/>
</dbReference>
<feature type="compositionally biased region" description="Low complexity" evidence="7">
    <location>
        <begin position="885"/>
        <end position="904"/>
    </location>
</feature>
<dbReference type="PROSITE" id="PS51221">
    <property type="entry name" value="TTL"/>
    <property type="match status" value="1"/>
</dbReference>
<feature type="compositionally biased region" description="Basic and acidic residues" evidence="7">
    <location>
        <begin position="109"/>
        <end position="142"/>
    </location>
</feature>
<dbReference type="PANTHER" id="PTHR45870:SF2">
    <property type="entry name" value="TUBULIN MONOGLYCYLASE TTLL3"/>
    <property type="match status" value="1"/>
</dbReference>
<dbReference type="PANTHER" id="PTHR45870">
    <property type="entry name" value="TUBULIN MONOGLYCYLASE TTLL3"/>
    <property type="match status" value="1"/>
</dbReference>
<dbReference type="GO" id="GO:0070736">
    <property type="term" value="F:protein-glycine ligase activity, initiating"/>
    <property type="evidence" value="ECO:0007669"/>
    <property type="project" value="TreeGrafter"/>
</dbReference>
<keyword evidence="6" id="KW-0206">Cytoskeleton</keyword>
<feature type="region of interest" description="Disordered" evidence="7">
    <location>
        <begin position="92"/>
        <end position="318"/>
    </location>
</feature>
<dbReference type="GO" id="GO:0015630">
    <property type="term" value="C:microtubule cytoskeleton"/>
    <property type="evidence" value="ECO:0007669"/>
    <property type="project" value="TreeGrafter"/>
</dbReference>
<reference evidence="8 9" key="1">
    <citation type="submission" date="2019-07" db="EMBL/GenBank/DDBJ databases">
        <title>Draft genome assembly of a fouling barnacle, Amphibalanus amphitrite (Darwin, 1854): The first reference genome for Thecostraca.</title>
        <authorList>
            <person name="Kim W."/>
        </authorList>
    </citation>
    <scope>NUCLEOTIDE SEQUENCE [LARGE SCALE GENOMIC DNA]</scope>
    <source>
        <strain evidence="8">SNU_AA5</strain>
        <tissue evidence="8">Soma without cirri and trophi</tissue>
    </source>
</reference>
<evidence type="ECO:0000256" key="7">
    <source>
        <dbReference type="SAM" id="MobiDB-lite"/>
    </source>
</evidence>
<keyword evidence="4" id="KW-0547">Nucleotide-binding</keyword>
<feature type="region of interest" description="Disordered" evidence="7">
    <location>
        <begin position="1077"/>
        <end position="1096"/>
    </location>
</feature>
<feature type="region of interest" description="Disordered" evidence="7">
    <location>
        <begin position="1"/>
        <end position="27"/>
    </location>
</feature>
<comment type="subcellular location">
    <subcellularLocation>
        <location evidence="1">Cytoplasm</location>
        <location evidence="1">Cytoskeleton</location>
    </subcellularLocation>
</comment>
<dbReference type="OrthoDB" id="202825at2759"/>
<accession>A0A6A4WCA9</accession>
<dbReference type="GO" id="GO:0005524">
    <property type="term" value="F:ATP binding"/>
    <property type="evidence" value="ECO:0007669"/>
    <property type="project" value="UniProtKB-KW"/>
</dbReference>